<protein>
    <submittedName>
        <fullName evidence="2">Uncharacterized protein</fullName>
    </submittedName>
</protein>
<organism evidence="2 3">
    <name type="scientific">Cerrena zonata</name>
    <dbReference type="NCBI Taxonomy" id="2478898"/>
    <lineage>
        <taxon>Eukaryota</taxon>
        <taxon>Fungi</taxon>
        <taxon>Dikarya</taxon>
        <taxon>Basidiomycota</taxon>
        <taxon>Agaricomycotina</taxon>
        <taxon>Agaricomycetes</taxon>
        <taxon>Polyporales</taxon>
        <taxon>Cerrenaceae</taxon>
        <taxon>Cerrena</taxon>
    </lineage>
</organism>
<gene>
    <name evidence="2" type="ORF">QCA50_010269</name>
</gene>
<evidence type="ECO:0000313" key="3">
    <source>
        <dbReference type="Proteomes" id="UP001385951"/>
    </source>
</evidence>
<keyword evidence="3" id="KW-1185">Reference proteome</keyword>
<keyword evidence="1" id="KW-0472">Membrane</keyword>
<evidence type="ECO:0000256" key="1">
    <source>
        <dbReference type="SAM" id="Phobius"/>
    </source>
</evidence>
<dbReference type="EMBL" id="JASBNA010000016">
    <property type="protein sequence ID" value="KAK7686669.1"/>
    <property type="molecule type" value="Genomic_DNA"/>
</dbReference>
<keyword evidence="1" id="KW-0812">Transmembrane</keyword>
<feature type="transmembrane region" description="Helical" evidence="1">
    <location>
        <begin position="16"/>
        <end position="36"/>
    </location>
</feature>
<accession>A0AAW0G4R2</accession>
<proteinExistence type="predicted"/>
<dbReference type="Proteomes" id="UP001385951">
    <property type="component" value="Unassembled WGS sequence"/>
</dbReference>
<dbReference type="AlphaFoldDB" id="A0AAW0G4R2"/>
<keyword evidence="1" id="KW-1133">Transmembrane helix</keyword>
<name>A0AAW0G4R2_9APHY</name>
<evidence type="ECO:0000313" key="2">
    <source>
        <dbReference type="EMBL" id="KAK7686669.1"/>
    </source>
</evidence>
<reference evidence="2 3" key="1">
    <citation type="submission" date="2022-09" db="EMBL/GenBank/DDBJ databases">
        <authorList>
            <person name="Palmer J.M."/>
        </authorList>
    </citation>
    <scope>NUCLEOTIDE SEQUENCE [LARGE SCALE GENOMIC DNA]</scope>
    <source>
        <strain evidence="2 3">DSM 7382</strain>
    </source>
</reference>
<comment type="caution">
    <text evidence="2">The sequence shown here is derived from an EMBL/GenBank/DDBJ whole genome shotgun (WGS) entry which is preliminary data.</text>
</comment>
<sequence>MHVKTFYGADFRGLEIAFFVCLLWIDGIGVSLFGNVDTPFHKYSSSSSVTYSVIPFSYVLAFSEFSFGWEWHPDGPRANRHHIRYAFRAPTLTIIVHLKRRDETGIIPNRAQWAALTPSYDPADDDIWFCSFHNIIRTSLSPVHLSTSLPITRLLHL</sequence>